<evidence type="ECO:0000256" key="3">
    <source>
        <dbReference type="ARBA" id="ARBA00022737"/>
    </source>
</evidence>
<comment type="similarity">
    <text evidence="5">Belongs to the Rap family.</text>
</comment>
<feature type="signal peptide" evidence="9">
    <location>
        <begin position="1"/>
        <end position="22"/>
    </location>
</feature>
<evidence type="ECO:0000313" key="11">
    <source>
        <dbReference type="EMBL" id="MBL0765302.1"/>
    </source>
</evidence>
<evidence type="ECO:0000259" key="10">
    <source>
        <dbReference type="Pfam" id="PF07228"/>
    </source>
</evidence>
<evidence type="ECO:0000256" key="6">
    <source>
        <dbReference type="PROSITE-ProRule" id="PRU00339"/>
    </source>
</evidence>
<dbReference type="Pfam" id="PF13424">
    <property type="entry name" value="TPR_12"/>
    <property type="match status" value="2"/>
</dbReference>
<dbReference type="SMART" id="SM00028">
    <property type="entry name" value="TPR"/>
    <property type="match status" value="5"/>
</dbReference>
<dbReference type="GO" id="GO:0005737">
    <property type="term" value="C:cytoplasm"/>
    <property type="evidence" value="ECO:0007669"/>
    <property type="project" value="UniProtKB-SubCell"/>
</dbReference>
<feature type="repeat" description="TPR" evidence="6">
    <location>
        <begin position="193"/>
        <end position="226"/>
    </location>
</feature>
<keyword evidence="3" id="KW-0677">Repeat</keyword>
<dbReference type="InterPro" id="IPR001932">
    <property type="entry name" value="PPM-type_phosphatase-like_dom"/>
</dbReference>
<evidence type="ECO:0000256" key="8">
    <source>
        <dbReference type="SAM" id="Phobius"/>
    </source>
</evidence>
<proteinExistence type="inferred from homology"/>
<evidence type="ECO:0000256" key="7">
    <source>
        <dbReference type="SAM" id="Coils"/>
    </source>
</evidence>
<feature type="transmembrane region" description="Helical" evidence="8">
    <location>
        <begin position="350"/>
        <end position="371"/>
    </location>
</feature>
<dbReference type="PROSITE" id="PS50293">
    <property type="entry name" value="TPR_REGION"/>
    <property type="match status" value="1"/>
</dbReference>
<dbReference type="AlphaFoldDB" id="A0A937DEK5"/>
<accession>A0A937DEK5</accession>
<dbReference type="Gene3D" id="3.60.40.10">
    <property type="entry name" value="PPM-type phosphatase domain"/>
    <property type="match status" value="1"/>
</dbReference>
<feature type="coiled-coil region" evidence="7">
    <location>
        <begin position="308"/>
        <end position="337"/>
    </location>
</feature>
<dbReference type="Pfam" id="PF07228">
    <property type="entry name" value="SpoIIE"/>
    <property type="match status" value="1"/>
</dbReference>
<comment type="subcellular location">
    <subcellularLocation>
        <location evidence="1">Cytoplasm</location>
    </subcellularLocation>
</comment>
<feature type="domain" description="PPM-type phosphatase" evidence="10">
    <location>
        <begin position="464"/>
        <end position="654"/>
    </location>
</feature>
<keyword evidence="12" id="KW-1185">Reference proteome</keyword>
<protein>
    <submittedName>
        <fullName evidence="11">Tetratricopeptide repeat protein</fullName>
    </submittedName>
</protein>
<evidence type="ECO:0000256" key="1">
    <source>
        <dbReference type="ARBA" id="ARBA00004496"/>
    </source>
</evidence>
<feature type="repeat" description="TPR" evidence="6">
    <location>
        <begin position="113"/>
        <end position="146"/>
    </location>
</feature>
<sequence>MSSRTFLTFLLFFTISISGALGQQQPLGKDTNEVIRLNELFKIQRTQSPIQAFSFAKNALELAQQLNYAKGEATAYNNLGVYYRQKGDYDEALNYFKLALNLCDSINEREGTAKALSNIGNIYSINSDFENALSYYLRAQAIFEEIQQPYRTMQIMNNIGNVYLEKGQELIALDYYLKVLERYKVFDDETIPMDPYSNIGKIYFNRQRYDSALYYFSKSLKKEQTADNKFGTASALVRIARLQNARGYYQQALEASLKAAEIAETVDSKPILMESYATLAEVYLRLDDIRNSYLYMNQYHLLKDSLFNENSRRAIAELEKNIEIEQKEKEISLLKKEAEIRVLEYKNGQLYGYGSVILSILLTALAVVVYSRFVQSRKAKRLLEAQNKEILNSKRTLEIQKQKLESWNQNITDSIEYAKSIQEGIMSKNSFQENIERSFVLFKPKDIVSGDFYWYSRKENCDILALIDCTGHGVAGAFMTVIANSAMNQIVNEQGITHPSEILKIMDLKVMEILKQKEVTTKNHSMDIALCKIDYKKQLVTYAGARRPLYIVENGGLTEIKGDKFTIGEYFNTPYKAFESTEIPLKPRQTFYLTSDGYPDQFGFETQKKYMTKRFKNLLVTIADKSMIEQHKSLVLEMQRWQGEMEQTDDMLVVGFGVG</sequence>
<keyword evidence="2" id="KW-0963">Cytoplasm</keyword>
<evidence type="ECO:0000256" key="4">
    <source>
        <dbReference type="ARBA" id="ARBA00022803"/>
    </source>
</evidence>
<dbReference type="PROSITE" id="PS50005">
    <property type="entry name" value="TPR"/>
    <property type="match status" value="3"/>
</dbReference>
<keyword evidence="8" id="KW-0472">Membrane</keyword>
<keyword evidence="7" id="KW-0175">Coiled coil</keyword>
<comment type="caution">
    <text evidence="11">The sequence shown here is derived from an EMBL/GenBank/DDBJ whole genome shotgun (WGS) entry which is preliminary data.</text>
</comment>
<dbReference type="PANTHER" id="PTHR46630:SF1">
    <property type="entry name" value="TETRATRICOPEPTIDE REPEAT PROTEIN 29"/>
    <property type="match status" value="1"/>
</dbReference>
<dbReference type="Proteomes" id="UP000642920">
    <property type="component" value="Unassembled WGS sequence"/>
</dbReference>
<name>A0A937DEK5_9BACT</name>
<keyword evidence="8" id="KW-0812">Transmembrane</keyword>
<gene>
    <name evidence="11" type="ORF">JKP34_08585</name>
</gene>
<dbReference type="InterPro" id="IPR051476">
    <property type="entry name" value="Bac_ResReg_Asp_Phosphatase"/>
</dbReference>
<dbReference type="EMBL" id="JAERQG010000002">
    <property type="protein sequence ID" value="MBL0765302.1"/>
    <property type="molecule type" value="Genomic_DNA"/>
</dbReference>
<evidence type="ECO:0000256" key="5">
    <source>
        <dbReference type="ARBA" id="ARBA00038253"/>
    </source>
</evidence>
<evidence type="ECO:0000256" key="9">
    <source>
        <dbReference type="SAM" id="SignalP"/>
    </source>
</evidence>
<organism evidence="11 12">
    <name type="scientific">Marivirga atlantica</name>
    <dbReference type="NCBI Taxonomy" id="1548457"/>
    <lineage>
        <taxon>Bacteria</taxon>
        <taxon>Pseudomonadati</taxon>
        <taxon>Bacteroidota</taxon>
        <taxon>Cytophagia</taxon>
        <taxon>Cytophagales</taxon>
        <taxon>Marivirgaceae</taxon>
        <taxon>Marivirga</taxon>
    </lineage>
</organism>
<feature type="chain" id="PRO_5038126274" evidence="9">
    <location>
        <begin position="23"/>
        <end position="659"/>
    </location>
</feature>
<keyword evidence="4 6" id="KW-0802">TPR repeat</keyword>
<feature type="repeat" description="TPR" evidence="6">
    <location>
        <begin position="73"/>
        <end position="106"/>
    </location>
</feature>
<keyword evidence="9" id="KW-0732">Signal</keyword>
<dbReference type="RefSeq" id="WP_201919789.1">
    <property type="nucleotide sequence ID" value="NZ_JAERQG010000002.1"/>
</dbReference>
<dbReference type="SUPFAM" id="SSF48452">
    <property type="entry name" value="TPR-like"/>
    <property type="match status" value="2"/>
</dbReference>
<dbReference type="InterPro" id="IPR036457">
    <property type="entry name" value="PPM-type-like_dom_sf"/>
</dbReference>
<reference evidence="11" key="1">
    <citation type="submission" date="2021-01" db="EMBL/GenBank/DDBJ databases">
        <title>Marivirga sp. nov., isolated from intertidal surface sediments.</title>
        <authorList>
            <person name="Zhang M."/>
        </authorList>
    </citation>
    <scope>NUCLEOTIDE SEQUENCE</scope>
    <source>
        <strain evidence="11">SM1354</strain>
    </source>
</reference>
<dbReference type="PANTHER" id="PTHR46630">
    <property type="entry name" value="TETRATRICOPEPTIDE REPEAT PROTEIN 29"/>
    <property type="match status" value="1"/>
</dbReference>
<evidence type="ECO:0000313" key="12">
    <source>
        <dbReference type="Proteomes" id="UP000642920"/>
    </source>
</evidence>
<dbReference type="Gene3D" id="1.25.40.10">
    <property type="entry name" value="Tetratricopeptide repeat domain"/>
    <property type="match status" value="2"/>
</dbReference>
<evidence type="ECO:0000256" key="2">
    <source>
        <dbReference type="ARBA" id="ARBA00022490"/>
    </source>
</evidence>
<dbReference type="InterPro" id="IPR019734">
    <property type="entry name" value="TPR_rpt"/>
</dbReference>
<keyword evidence="8" id="KW-1133">Transmembrane helix</keyword>
<dbReference type="InterPro" id="IPR011990">
    <property type="entry name" value="TPR-like_helical_dom_sf"/>
</dbReference>